<organism evidence="1 2">
    <name type="scientific">Geotalea daltonii (strain DSM 22248 / JCM 15807 / FRC-32)</name>
    <name type="common">Geobacter daltonii</name>
    <dbReference type="NCBI Taxonomy" id="316067"/>
    <lineage>
        <taxon>Bacteria</taxon>
        <taxon>Pseudomonadati</taxon>
        <taxon>Thermodesulfobacteriota</taxon>
        <taxon>Desulfuromonadia</taxon>
        <taxon>Geobacterales</taxon>
        <taxon>Geobacteraceae</taxon>
        <taxon>Geotalea</taxon>
    </lineage>
</organism>
<name>B9M109_GEODF</name>
<dbReference type="AlphaFoldDB" id="B9M109"/>
<proteinExistence type="predicted"/>
<dbReference type="RefSeq" id="WP_012645808.1">
    <property type="nucleotide sequence ID" value="NC_011979.1"/>
</dbReference>
<sequence>MITQHLQSGTINPLPPEIIGTADLWPQAAQEQLAKFILEVCKLQPRLARTAPLRTSKKKAHNNNIPSLKETYPMKKRTKSRIASYPLPPELLGSVDPWPAAIQEQLVSFVLVKRKRTYRYEPNNLFDAFLMSGLTVGN</sequence>
<gene>
    <name evidence="1" type="ordered locus">Geob_0715</name>
</gene>
<protein>
    <submittedName>
        <fullName evidence="1">Uncharacterized protein</fullName>
    </submittedName>
</protein>
<reference evidence="1 2" key="1">
    <citation type="submission" date="2009-01" db="EMBL/GenBank/DDBJ databases">
        <title>Complete sequence of Geobacter sp. FRC-32.</title>
        <authorList>
            <consortium name="US DOE Joint Genome Institute"/>
            <person name="Lucas S."/>
            <person name="Copeland A."/>
            <person name="Lapidus A."/>
            <person name="Glavina del Rio T."/>
            <person name="Dalin E."/>
            <person name="Tice H."/>
            <person name="Bruce D."/>
            <person name="Goodwin L."/>
            <person name="Pitluck S."/>
            <person name="Saunders E."/>
            <person name="Brettin T."/>
            <person name="Detter J.C."/>
            <person name="Han C."/>
            <person name="Larimer F."/>
            <person name="Land M."/>
            <person name="Hauser L."/>
            <person name="Kyrpides N."/>
            <person name="Ovchinnikova G."/>
            <person name="Kostka J."/>
            <person name="Richardson P."/>
        </authorList>
    </citation>
    <scope>NUCLEOTIDE SEQUENCE [LARGE SCALE GENOMIC DNA]</scope>
    <source>
        <strain evidence="2">DSM 22248 / JCM 15807 / FRC-32</strain>
    </source>
</reference>
<dbReference type="EMBL" id="CP001390">
    <property type="protein sequence ID" value="ACM19079.1"/>
    <property type="molecule type" value="Genomic_DNA"/>
</dbReference>
<evidence type="ECO:0000313" key="1">
    <source>
        <dbReference type="EMBL" id="ACM19079.1"/>
    </source>
</evidence>
<dbReference type="KEGG" id="geo:Geob_0715"/>
<accession>B9M109</accession>
<keyword evidence="2" id="KW-1185">Reference proteome</keyword>
<evidence type="ECO:0000313" key="2">
    <source>
        <dbReference type="Proteomes" id="UP000007721"/>
    </source>
</evidence>
<dbReference type="HOGENOM" id="CLU_1852312_0_0_7"/>
<dbReference type="Proteomes" id="UP000007721">
    <property type="component" value="Chromosome"/>
</dbReference>